<comment type="caution">
    <text evidence="2">The sequence shown here is derived from an EMBL/GenBank/DDBJ whole genome shotgun (WGS) entry which is preliminary data.</text>
</comment>
<keyword evidence="3" id="KW-1185">Reference proteome</keyword>
<protein>
    <submittedName>
        <fullName evidence="2">Uncharacterized protein</fullName>
    </submittedName>
</protein>
<feature type="coiled-coil region" evidence="1">
    <location>
        <begin position="61"/>
        <end position="88"/>
    </location>
</feature>
<sequence length="233" mass="27254">MTIKQHKISFEQADLSESEFNYYVEVLDNIVCLKEEIDSEFKNDKHPWHFVASDDLSLPQQNELKELIREWKDGLEKIQLNLESFNKEFNLFVDNTTQAVEIFCNYLNNLVDYNTSTLNEAFIANLGSKEKADAFVLFIEQIHKYRLRLEKIQYIQNASTIVNNTQEIERDILAAKENEVDNMITLDMQKHVNDLEGGLKLWDNNLKSLLDIGEWFGLLKNEGMDKILHRGYG</sequence>
<name>A0ABM9N6W9_9RICK</name>
<gene>
    <name evidence="2" type="ORF">CAXC1_110007</name>
</gene>
<reference evidence="2 3" key="1">
    <citation type="submission" date="2024-01" db="EMBL/GenBank/DDBJ databases">
        <authorList>
            <person name="Kunselman E."/>
        </authorList>
    </citation>
    <scope>NUCLEOTIDE SEQUENCE [LARGE SCALE GENOMIC DNA]</scope>
    <source>
        <strain evidence="2">2 abalone samples</strain>
    </source>
</reference>
<dbReference type="EMBL" id="CAWVOK010000002">
    <property type="protein sequence ID" value="CAK8162299.1"/>
    <property type="molecule type" value="Genomic_DNA"/>
</dbReference>
<organism evidence="2 3">
    <name type="scientific">Candidatus Xenohaliotis californiensis</name>
    <dbReference type="NCBI Taxonomy" id="84677"/>
    <lineage>
        <taxon>Bacteria</taxon>
        <taxon>Pseudomonadati</taxon>
        <taxon>Pseudomonadota</taxon>
        <taxon>Alphaproteobacteria</taxon>
        <taxon>Rickettsiales</taxon>
        <taxon>Anaplasmataceae</taxon>
        <taxon>Candidatus Xenohaliotis</taxon>
    </lineage>
</organism>
<accession>A0ABM9N6W9</accession>
<keyword evidence="1" id="KW-0175">Coiled coil</keyword>
<dbReference type="Proteomes" id="UP001314181">
    <property type="component" value="Unassembled WGS sequence"/>
</dbReference>
<evidence type="ECO:0000313" key="3">
    <source>
        <dbReference type="Proteomes" id="UP001314181"/>
    </source>
</evidence>
<dbReference type="RefSeq" id="WP_338363254.1">
    <property type="nucleotide sequence ID" value="NZ_CAWVOK010000002.1"/>
</dbReference>
<evidence type="ECO:0000256" key="1">
    <source>
        <dbReference type="SAM" id="Coils"/>
    </source>
</evidence>
<evidence type="ECO:0000313" key="2">
    <source>
        <dbReference type="EMBL" id="CAK8162299.1"/>
    </source>
</evidence>
<proteinExistence type="predicted"/>